<reference evidence="2 3" key="1">
    <citation type="submission" date="2019-08" db="EMBL/GenBank/DDBJ databases">
        <authorList>
            <person name="Cotto-Pereira A.M."/>
            <person name="Aviles-Rivera I.N."/>
            <person name="Cartagena-Torres H."/>
            <person name="Gonzalez-Negron N.G."/>
            <person name="Millan-Laboy A.S."/>
            <person name="Rios-Rosa Y."/>
            <person name="Rivera-Cruz A."/>
            <person name="Rivera-Espinal N.S."/>
            <person name="Rodriguez-Cotto F.E."/>
            <person name="Rosa-Flores A.N."/>
            <person name="Fernandez-Martinez M."/>
            <person name="Rubin M.R."/>
            <person name="Vazquez E."/>
            <person name="Washington J.M."/>
            <person name="Garlena R.A."/>
            <person name="Russell D.A."/>
            <person name="Pope W.H."/>
            <person name="Jacobs-Sera D."/>
            <person name="Hatfull G.F."/>
        </authorList>
    </citation>
    <scope>NUCLEOTIDE SEQUENCE [LARGE SCALE GENOMIC DNA]</scope>
</reference>
<name>A0A5Q2WNQ3_9CAUD</name>
<gene>
    <name evidence="2" type="primary">8</name>
    <name evidence="2" type="ORF">SEA_SUKKUPI_8</name>
</gene>
<proteinExistence type="predicted"/>
<keyword evidence="3" id="KW-1185">Reference proteome</keyword>
<protein>
    <submittedName>
        <fullName evidence="2">Uncharacterized protein</fullName>
    </submittedName>
</protein>
<evidence type="ECO:0000313" key="2">
    <source>
        <dbReference type="EMBL" id="QGH79251.1"/>
    </source>
</evidence>
<dbReference type="Proteomes" id="UP000364713">
    <property type="component" value="Segment"/>
</dbReference>
<dbReference type="EMBL" id="MN369753">
    <property type="protein sequence ID" value="QGH79251.1"/>
    <property type="molecule type" value="Genomic_DNA"/>
</dbReference>
<dbReference type="GeneID" id="65122535"/>
<evidence type="ECO:0000256" key="1">
    <source>
        <dbReference type="SAM" id="Coils"/>
    </source>
</evidence>
<keyword evidence="1" id="KW-0175">Coiled coil</keyword>
<evidence type="ECO:0000313" key="3">
    <source>
        <dbReference type="Proteomes" id="UP000364713"/>
    </source>
</evidence>
<dbReference type="RefSeq" id="YP_010104587.1">
    <property type="nucleotide sequence ID" value="NC_055820.1"/>
</dbReference>
<accession>A0A5Q2WNQ3</accession>
<dbReference type="KEGG" id="vg:65122535"/>
<sequence length="153" mass="17926">MKHTVKDLMRQSEEVIAKANERAEVEEKRWVELNEARYRALRDRMTLRLRRGEAITETDFRETVGSPDLGYGKARAFSDPRKSPITALRSTRPRQHVSVYYDDIIAFRNALSKFDENSQVSDRDLADLGFARFPAVLHRLQNPDRYWGSQVIW</sequence>
<organism evidence="2 3">
    <name type="scientific">Gordonia phage Sukkupi</name>
    <dbReference type="NCBI Taxonomy" id="2653747"/>
    <lineage>
        <taxon>Viruses</taxon>
        <taxon>Duplodnaviria</taxon>
        <taxon>Heunggongvirae</taxon>
        <taxon>Uroviricota</taxon>
        <taxon>Caudoviricetes</taxon>
        <taxon>Zierdtviridae</taxon>
        <taxon>Emilbogenvirinae</taxon>
        <taxon>Sukkupivirus</taxon>
        <taxon>Sukkupivirus sukkupi</taxon>
    </lineage>
</organism>
<feature type="coiled-coil region" evidence="1">
    <location>
        <begin position="9"/>
        <end position="36"/>
    </location>
</feature>